<evidence type="ECO:0000313" key="6">
    <source>
        <dbReference type="EMBL" id="SFY17565.1"/>
    </source>
</evidence>
<dbReference type="PROSITE" id="PS51000">
    <property type="entry name" value="HTH_DEOR_2"/>
    <property type="match status" value="1"/>
</dbReference>
<dbReference type="InterPro" id="IPR036388">
    <property type="entry name" value="WH-like_DNA-bd_sf"/>
</dbReference>
<sequence>MKSDRLLSILLLLQTRGPVPATELAERLEVSVRTIHRDIEALSASGVPVYAERGRHGGIALLPMSPGSPPARRAPSSSSPPRAPMPRSASTRRSGRRCAR</sequence>
<proteinExistence type="predicted"/>
<dbReference type="PANTHER" id="PTHR34580:SF1">
    <property type="entry name" value="PROTEIN PAFC"/>
    <property type="match status" value="1"/>
</dbReference>
<feature type="region of interest" description="Disordered" evidence="4">
    <location>
        <begin position="60"/>
        <end position="100"/>
    </location>
</feature>
<name>A0A1K2D4T4_STRAR</name>
<accession>A0A1K2D4T4</accession>
<gene>
    <name evidence="6" type="ORF">SAMN02787144_1012131</name>
</gene>
<dbReference type="InterPro" id="IPR001034">
    <property type="entry name" value="DeoR_HTH"/>
</dbReference>
<keyword evidence="1" id="KW-0805">Transcription regulation</keyword>
<evidence type="ECO:0000256" key="1">
    <source>
        <dbReference type="ARBA" id="ARBA00023015"/>
    </source>
</evidence>
<dbReference type="EMBL" id="FPJO01000012">
    <property type="protein sequence ID" value="SFY17565.1"/>
    <property type="molecule type" value="Genomic_DNA"/>
</dbReference>
<dbReference type="GO" id="GO:0003677">
    <property type="term" value="F:DNA binding"/>
    <property type="evidence" value="ECO:0007669"/>
    <property type="project" value="UniProtKB-KW"/>
</dbReference>
<dbReference type="InterPro" id="IPR013196">
    <property type="entry name" value="HTH_11"/>
</dbReference>
<reference evidence="6 7" key="1">
    <citation type="submission" date="2016-11" db="EMBL/GenBank/DDBJ databases">
        <authorList>
            <person name="Jaros S."/>
            <person name="Januszkiewicz K."/>
            <person name="Wedrychowicz H."/>
        </authorList>
    </citation>
    <scope>NUCLEOTIDE SEQUENCE [LARGE SCALE GENOMIC DNA]</scope>
    <source>
        <strain evidence="6 7">OK807</strain>
    </source>
</reference>
<keyword evidence="3" id="KW-0804">Transcription</keyword>
<protein>
    <submittedName>
        <fullName evidence="6">HTH domain-containing protein</fullName>
    </submittedName>
</protein>
<dbReference type="PANTHER" id="PTHR34580">
    <property type="match status" value="1"/>
</dbReference>
<dbReference type="InterPro" id="IPR018356">
    <property type="entry name" value="Tscrpt_reg_HTH_DeoR_CS"/>
</dbReference>
<dbReference type="GO" id="GO:0003700">
    <property type="term" value="F:DNA-binding transcription factor activity"/>
    <property type="evidence" value="ECO:0007669"/>
    <property type="project" value="InterPro"/>
</dbReference>
<dbReference type="SMART" id="SM00420">
    <property type="entry name" value="HTH_DEOR"/>
    <property type="match status" value="1"/>
</dbReference>
<feature type="compositionally biased region" description="Low complexity" evidence="4">
    <location>
        <begin position="70"/>
        <end position="92"/>
    </location>
</feature>
<evidence type="ECO:0000256" key="2">
    <source>
        <dbReference type="ARBA" id="ARBA00023125"/>
    </source>
</evidence>
<dbReference type="Pfam" id="PF08279">
    <property type="entry name" value="HTH_11"/>
    <property type="match status" value="1"/>
</dbReference>
<feature type="domain" description="HTH deoR-type" evidence="5">
    <location>
        <begin position="2"/>
        <end position="61"/>
    </location>
</feature>
<dbReference type="STRING" id="1893.SAMN02787144_1012131"/>
<dbReference type="Gene3D" id="1.10.10.10">
    <property type="entry name" value="Winged helix-like DNA-binding domain superfamily/Winged helix DNA-binding domain"/>
    <property type="match status" value="1"/>
</dbReference>
<dbReference type="PROSITE" id="PS00894">
    <property type="entry name" value="HTH_DEOR_1"/>
    <property type="match status" value="1"/>
</dbReference>
<organism evidence="6 7">
    <name type="scientific">Streptomyces atratus</name>
    <dbReference type="NCBI Taxonomy" id="1893"/>
    <lineage>
        <taxon>Bacteria</taxon>
        <taxon>Bacillati</taxon>
        <taxon>Actinomycetota</taxon>
        <taxon>Actinomycetes</taxon>
        <taxon>Kitasatosporales</taxon>
        <taxon>Streptomycetaceae</taxon>
        <taxon>Streptomyces</taxon>
    </lineage>
</organism>
<dbReference type="SUPFAM" id="SSF46785">
    <property type="entry name" value="Winged helix' DNA-binding domain"/>
    <property type="match status" value="1"/>
</dbReference>
<evidence type="ECO:0000256" key="4">
    <source>
        <dbReference type="SAM" id="MobiDB-lite"/>
    </source>
</evidence>
<dbReference type="Proteomes" id="UP000181909">
    <property type="component" value="Unassembled WGS sequence"/>
</dbReference>
<keyword evidence="2" id="KW-0238">DNA-binding</keyword>
<dbReference type="InterPro" id="IPR036390">
    <property type="entry name" value="WH_DNA-bd_sf"/>
</dbReference>
<dbReference type="AlphaFoldDB" id="A0A1K2D4T4"/>
<evidence type="ECO:0000259" key="5">
    <source>
        <dbReference type="PROSITE" id="PS51000"/>
    </source>
</evidence>
<dbReference type="InterPro" id="IPR051534">
    <property type="entry name" value="CBASS_pafABC_assoc_protein"/>
</dbReference>
<evidence type="ECO:0000256" key="3">
    <source>
        <dbReference type="ARBA" id="ARBA00023163"/>
    </source>
</evidence>
<evidence type="ECO:0000313" key="7">
    <source>
        <dbReference type="Proteomes" id="UP000181909"/>
    </source>
</evidence>